<reference evidence="1" key="1">
    <citation type="journal article" date="2020" name="mSystems">
        <title>Genome- and Community-Level Interaction Insights into Carbon Utilization and Element Cycling Functions of Hydrothermarchaeota in Hydrothermal Sediment.</title>
        <authorList>
            <person name="Zhou Z."/>
            <person name="Liu Y."/>
            <person name="Xu W."/>
            <person name="Pan J."/>
            <person name="Luo Z.H."/>
            <person name="Li M."/>
        </authorList>
    </citation>
    <scope>NUCLEOTIDE SEQUENCE [LARGE SCALE GENOMIC DNA]</scope>
    <source>
        <strain evidence="1">HyVt-456</strain>
    </source>
</reference>
<comment type="caution">
    <text evidence="1">The sequence shown here is derived from an EMBL/GenBank/DDBJ whole genome shotgun (WGS) entry which is preliminary data.</text>
</comment>
<dbReference type="PANTHER" id="PTHR36507:SF1">
    <property type="entry name" value="BLL1555 PROTEIN"/>
    <property type="match status" value="1"/>
</dbReference>
<dbReference type="Gene3D" id="2.60.40.1120">
    <property type="entry name" value="Carboxypeptidase-like, regulatory domain"/>
    <property type="match status" value="1"/>
</dbReference>
<dbReference type="InterPro" id="IPR008972">
    <property type="entry name" value="Cupredoxin"/>
</dbReference>
<dbReference type="SUPFAM" id="SSF49452">
    <property type="entry name" value="Starch-binding domain-like"/>
    <property type="match status" value="1"/>
</dbReference>
<gene>
    <name evidence="1" type="ORF">ENJ10_04715</name>
</gene>
<dbReference type="AlphaFoldDB" id="A0A7V1LL19"/>
<dbReference type="InterPro" id="IPR013784">
    <property type="entry name" value="Carb-bd-like_fold"/>
</dbReference>
<protein>
    <recommendedName>
        <fullName evidence="2">Rhamnogalacturonan lyase domain-containing protein</fullName>
    </recommendedName>
</protein>
<evidence type="ECO:0008006" key="2">
    <source>
        <dbReference type="Google" id="ProtNLM"/>
    </source>
</evidence>
<proteinExistence type="predicted"/>
<dbReference type="Gene3D" id="2.60.40.420">
    <property type="entry name" value="Cupredoxins - blue copper proteins"/>
    <property type="match status" value="1"/>
</dbReference>
<sequence>MKKIVVLLTLILILPAFSTAGESKIYGRIILPVPVKKESAFPGMAYRNRLTSPGISGKKRAAAEDVIVLAYPLSFRPVVKPMMNARLLQKESCFVPRVLPVTPGTTVFFINRDRYYHDVFSLTPGARFDIGRRPTGTAVGKTIKQSGELKLFCDIHPGMTATILCVETPYFTRSSRNGVYLLKNLPPGRYRLEVYHPDLKRVAETVDVKKNKALRVDFNLKR</sequence>
<dbReference type="EMBL" id="DRLD01000126">
    <property type="protein sequence ID" value="HED09966.1"/>
    <property type="molecule type" value="Genomic_DNA"/>
</dbReference>
<dbReference type="GO" id="GO:0030246">
    <property type="term" value="F:carbohydrate binding"/>
    <property type="evidence" value="ECO:0007669"/>
    <property type="project" value="InterPro"/>
</dbReference>
<name>A0A7V1LL19_CALAY</name>
<evidence type="ECO:0000313" key="1">
    <source>
        <dbReference type="EMBL" id="HED09966.1"/>
    </source>
</evidence>
<dbReference type="SUPFAM" id="SSF49503">
    <property type="entry name" value="Cupredoxins"/>
    <property type="match status" value="1"/>
</dbReference>
<dbReference type="PANTHER" id="PTHR36507">
    <property type="entry name" value="BLL1555 PROTEIN"/>
    <property type="match status" value="1"/>
</dbReference>
<accession>A0A7V1LL19</accession>
<organism evidence="1">
    <name type="scientific">Caldithrix abyssi</name>
    <dbReference type="NCBI Taxonomy" id="187145"/>
    <lineage>
        <taxon>Bacteria</taxon>
        <taxon>Pseudomonadati</taxon>
        <taxon>Calditrichota</taxon>
        <taxon>Calditrichia</taxon>
        <taxon>Calditrichales</taxon>
        <taxon>Calditrichaceae</taxon>
        <taxon>Caldithrix</taxon>
    </lineage>
</organism>
<dbReference type="Proteomes" id="UP000886005">
    <property type="component" value="Unassembled WGS sequence"/>
</dbReference>
<dbReference type="InterPro" id="IPR052721">
    <property type="entry name" value="ET_Amicyanin"/>
</dbReference>
<dbReference type="Pfam" id="PF13620">
    <property type="entry name" value="CarboxypepD_reg"/>
    <property type="match status" value="1"/>
</dbReference>